<dbReference type="GO" id="GO:0032259">
    <property type="term" value="P:methylation"/>
    <property type="evidence" value="ECO:0007669"/>
    <property type="project" value="UniProtKB-KW"/>
</dbReference>
<gene>
    <name evidence="4" type="ORF">PN492_15090</name>
</gene>
<keyword evidence="5" id="KW-1185">Reference proteome</keyword>
<dbReference type="SUPFAM" id="SSF53335">
    <property type="entry name" value="S-adenosyl-L-methionine-dependent methyltransferases"/>
    <property type="match status" value="1"/>
</dbReference>
<organism evidence="4 5">
    <name type="scientific">Dolichospermum circinale CS-537/01</name>
    <dbReference type="NCBI Taxonomy" id="3021739"/>
    <lineage>
        <taxon>Bacteria</taxon>
        <taxon>Bacillati</taxon>
        <taxon>Cyanobacteriota</taxon>
        <taxon>Cyanophyceae</taxon>
        <taxon>Nostocales</taxon>
        <taxon>Aphanizomenonaceae</taxon>
        <taxon>Dolichospermum</taxon>
        <taxon>Dolichospermum circinale</taxon>
    </lineage>
</organism>
<keyword evidence="2" id="KW-0808">Transferase</keyword>
<sequence>MIKFIALFSGTGAFRLAIERICPNYHLPWECVFGSDIDLDTQKIYLENFGEIPTGDITKVDENDIPDYDILLAGFP</sequence>
<dbReference type="Gene3D" id="3.40.50.150">
    <property type="entry name" value="Vaccinia Virus protein VP39"/>
    <property type="match status" value="1"/>
</dbReference>
<evidence type="ECO:0000313" key="5">
    <source>
        <dbReference type="Proteomes" id="UP001212123"/>
    </source>
</evidence>
<reference evidence="4 5" key="1">
    <citation type="submission" date="2023-01" db="EMBL/GenBank/DDBJ databases">
        <title>Genomes from the Australian National Cyanobacteria Reference Collection.</title>
        <authorList>
            <person name="Willis A."/>
            <person name="Lee E.M.F."/>
        </authorList>
    </citation>
    <scope>NUCLEOTIDE SEQUENCE [LARGE SCALE GENOMIC DNA]</scope>
    <source>
        <strain evidence="4 5">CS-537/01</strain>
    </source>
</reference>
<dbReference type="Pfam" id="PF00145">
    <property type="entry name" value="DNA_methylase"/>
    <property type="match status" value="1"/>
</dbReference>
<dbReference type="RefSeq" id="WP_271805873.1">
    <property type="nucleotide sequence ID" value="NZ_JAQMTU010000094.1"/>
</dbReference>
<dbReference type="Proteomes" id="UP001212123">
    <property type="component" value="Unassembled WGS sequence"/>
</dbReference>
<accession>A0ABT5A7F7</accession>
<dbReference type="InterPro" id="IPR001525">
    <property type="entry name" value="C5_MeTfrase"/>
</dbReference>
<keyword evidence="3" id="KW-0680">Restriction system</keyword>
<comment type="caution">
    <text evidence="4">The sequence shown here is derived from an EMBL/GenBank/DDBJ whole genome shotgun (WGS) entry which is preliminary data.</text>
</comment>
<proteinExistence type="predicted"/>
<evidence type="ECO:0000313" key="4">
    <source>
        <dbReference type="EMBL" id="MDB9487861.1"/>
    </source>
</evidence>
<protein>
    <submittedName>
        <fullName evidence="4">DNA cytosine methyltransferase</fullName>
    </submittedName>
</protein>
<dbReference type="GO" id="GO:0008168">
    <property type="term" value="F:methyltransferase activity"/>
    <property type="evidence" value="ECO:0007669"/>
    <property type="project" value="UniProtKB-KW"/>
</dbReference>
<dbReference type="InterPro" id="IPR029063">
    <property type="entry name" value="SAM-dependent_MTases_sf"/>
</dbReference>
<evidence type="ECO:0000256" key="3">
    <source>
        <dbReference type="ARBA" id="ARBA00022747"/>
    </source>
</evidence>
<name>A0ABT5A7F7_9CYAN</name>
<dbReference type="EMBL" id="JAQMTU010000094">
    <property type="protein sequence ID" value="MDB9487861.1"/>
    <property type="molecule type" value="Genomic_DNA"/>
</dbReference>
<evidence type="ECO:0000256" key="1">
    <source>
        <dbReference type="ARBA" id="ARBA00022603"/>
    </source>
</evidence>
<keyword evidence="1 4" id="KW-0489">Methyltransferase</keyword>
<evidence type="ECO:0000256" key="2">
    <source>
        <dbReference type="ARBA" id="ARBA00022679"/>
    </source>
</evidence>